<organism evidence="2 3">
    <name type="scientific">Cricetulus griseus</name>
    <name type="common">Chinese hamster</name>
    <name type="synonym">Cricetulus barabensis griseus</name>
    <dbReference type="NCBI Taxonomy" id="10029"/>
    <lineage>
        <taxon>Eukaryota</taxon>
        <taxon>Metazoa</taxon>
        <taxon>Chordata</taxon>
        <taxon>Craniata</taxon>
        <taxon>Vertebrata</taxon>
        <taxon>Euteleostomi</taxon>
        <taxon>Mammalia</taxon>
        <taxon>Eutheria</taxon>
        <taxon>Euarchontoglires</taxon>
        <taxon>Glires</taxon>
        <taxon>Rodentia</taxon>
        <taxon>Myomorpha</taxon>
        <taxon>Muroidea</taxon>
        <taxon>Cricetidae</taxon>
        <taxon>Cricetinae</taxon>
        <taxon>Cricetulus</taxon>
    </lineage>
</organism>
<dbReference type="SUPFAM" id="SSF47943">
    <property type="entry name" value="Retrovirus capsid protein, N-terminal core domain"/>
    <property type="match status" value="1"/>
</dbReference>
<dbReference type="Pfam" id="PF02093">
    <property type="entry name" value="Gag_p30"/>
    <property type="match status" value="1"/>
</dbReference>
<gene>
    <name evidence="2" type="ORF">H671_1g3070</name>
</gene>
<evidence type="ECO:0000313" key="2">
    <source>
        <dbReference type="EMBL" id="ERE88435.1"/>
    </source>
</evidence>
<protein>
    <submittedName>
        <fullName evidence="2">Gag polyprotein</fullName>
    </submittedName>
</protein>
<sequence length="203" mass="22932">MFSHQRTCDDGQQLLQTFFTTEERERILLKARKNVPGADGTPSRLGNVINAGFPLDRPNWDFNMAEGRERLTVYCQTLVAGLRGAARHPTNLAKEGQRWLTEAQQANCNPDPPSQDTDQEAKRAAQGLNILTITDPDPKTDQIDKFFDYTAEDLAQMKEQGFTQNTADPEWRTPEGIYTLSVFLLSGDEFSCYDKNKTLPFPL</sequence>
<dbReference type="InterPro" id="IPR008919">
    <property type="entry name" value="Retrov_capsid_N"/>
</dbReference>
<dbReference type="EMBL" id="KE665898">
    <property type="protein sequence ID" value="ERE88435.1"/>
    <property type="molecule type" value="Genomic_DNA"/>
</dbReference>
<dbReference type="GO" id="GO:0019068">
    <property type="term" value="P:virion assembly"/>
    <property type="evidence" value="ECO:0007669"/>
    <property type="project" value="InterPro"/>
</dbReference>
<feature type="domain" description="Core shell protein Gag P30" evidence="1">
    <location>
        <begin position="2"/>
        <end position="95"/>
    </location>
</feature>
<reference evidence="3" key="1">
    <citation type="journal article" date="2013" name="Nat. Biotechnol.">
        <title>Chinese hamster genome sequenced from sorted chromosomes.</title>
        <authorList>
            <person name="Brinkrolf K."/>
            <person name="Rupp O."/>
            <person name="Laux H."/>
            <person name="Kollin F."/>
            <person name="Ernst W."/>
            <person name="Linke B."/>
            <person name="Kofler R."/>
            <person name="Romand S."/>
            <person name="Hesse F."/>
            <person name="Budach W.E."/>
            <person name="Galosy S."/>
            <person name="Muller D."/>
            <person name="Noll T."/>
            <person name="Wienberg J."/>
            <person name="Jostock T."/>
            <person name="Leonard M."/>
            <person name="Grillari J."/>
            <person name="Tauch A."/>
            <person name="Goesmann A."/>
            <person name="Helk B."/>
            <person name="Mott J.E."/>
            <person name="Puhler A."/>
            <person name="Borth N."/>
        </authorList>
    </citation>
    <scope>NUCLEOTIDE SEQUENCE [LARGE SCALE GENOMIC DNA]</scope>
    <source>
        <strain evidence="3">17A/GY</strain>
    </source>
</reference>
<dbReference type="InterPro" id="IPR050462">
    <property type="entry name" value="Retroviral_Gag-Pol_poly"/>
</dbReference>
<dbReference type="PANTHER" id="PTHR33166">
    <property type="entry name" value="GAG_P30 DOMAIN-CONTAINING PROTEIN"/>
    <property type="match status" value="1"/>
</dbReference>
<evidence type="ECO:0000313" key="3">
    <source>
        <dbReference type="Proteomes" id="UP000030759"/>
    </source>
</evidence>
<dbReference type="Gene3D" id="1.10.375.10">
    <property type="entry name" value="Human Immunodeficiency Virus Type 1 Capsid Protein"/>
    <property type="match status" value="1"/>
</dbReference>
<evidence type="ECO:0000259" key="1">
    <source>
        <dbReference type="Pfam" id="PF02093"/>
    </source>
</evidence>
<dbReference type="InterPro" id="IPR003036">
    <property type="entry name" value="Gag_P30"/>
</dbReference>
<dbReference type="Proteomes" id="UP000030759">
    <property type="component" value="Unassembled WGS sequence"/>
</dbReference>
<accession>A0A061IIN2</accession>
<name>A0A061IIN2_CRIGR</name>
<proteinExistence type="predicted"/>
<dbReference type="AlphaFoldDB" id="A0A061IIN2"/>